<feature type="chain" id="PRO_5033034292" evidence="1">
    <location>
        <begin position="38"/>
        <end position="75"/>
    </location>
</feature>
<sequence length="75" mass="8244">MKNKVIEAVMMLLIIFFCTSLLLVTLADHACGPAAHAAPTVDVVQRSPRSLLTPIEQRQASEQAGQLAAFYRENF</sequence>
<dbReference type="KEGG" id="dog:HP555_10915"/>
<evidence type="ECO:0000313" key="3">
    <source>
        <dbReference type="Proteomes" id="UP000596092"/>
    </source>
</evidence>
<keyword evidence="1" id="KW-0732">Signal</keyword>
<keyword evidence="3" id="KW-1185">Reference proteome</keyword>
<protein>
    <submittedName>
        <fullName evidence="2">Uncharacterized protein</fullName>
    </submittedName>
</protein>
<dbReference type="RefSeq" id="WP_199262410.1">
    <property type="nucleotide sequence ID" value="NZ_CP054140.1"/>
</dbReference>
<proteinExistence type="predicted"/>
<feature type="signal peptide" evidence="1">
    <location>
        <begin position="1"/>
        <end position="37"/>
    </location>
</feature>
<organism evidence="2 3">
    <name type="scientific">Desulfobulbus oligotrophicus</name>
    <dbReference type="NCBI Taxonomy" id="1909699"/>
    <lineage>
        <taxon>Bacteria</taxon>
        <taxon>Pseudomonadati</taxon>
        <taxon>Thermodesulfobacteriota</taxon>
        <taxon>Desulfobulbia</taxon>
        <taxon>Desulfobulbales</taxon>
        <taxon>Desulfobulbaceae</taxon>
        <taxon>Desulfobulbus</taxon>
    </lineage>
</organism>
<name>A0A7T5VEA1_9BACT</name>
<dbReference type="Proteomes" id="UP000596092">
    <property type="component" value="Chromosome"/>
</dbReference>
<evidence type="ECO:0000256" key="1">
    <source>
        <dbReference type="SAM" id="SignalP"/>
    </source>
</evidence>
<dbReference type="AlphaFoldDB" id="A0A7T5VEA1"/>
<accession>A0A7T5VEA1</accession>
<gene>
    <name evidence="2" type="ORF">HP555_10915</name>
</gene>
<reference evidence="2 3" key="1">
    <citation type="submission" date="2020-05" db="EMBL/GenBank/DDBJ databases">
        <title>Complete genome of Desulfobulbus oligotrophicus.</title>
        <authorList>
            <person name="Podar M."/>
        </authorList>
    </citation>
    <scope>NUCLEOTIDE SEQUENCE [LARGE SCALE GENOMIC DNA]</scope>
    <source>
        <strain evidence="2 3">Prop6</strain>
    </source>
</reference>
<evidence type="ECO:0000313" key="2">
    <source>
        <dbReference type="EMBL" id="QQG66340.1"/>
    </source>
</evidence>
<dbReference type="EMBL" id="CP054140">
    <property type="protein sequence ID" value="QQG66340.1"/>
    <property type="molecule type" value="Genomic_DNA"/>
</dbReference>